<gene>
    <name evidence="1" type="ORF">METZ01_LOCUS327858</name>
</gene>
<dbReference type="EMBL" id="UINC01108705">
    <property type="protein sequence ID" value="SVC75004.1"/>
    <property type="molecule type" value="Genomic_DNA"/>
</dbReference>
<dbReference type="Gene3D" id="3.40.50.12170">
    <property type="entry name" value="Uncharacterised protein PF07075, DUF1343"/>
    <property type="match status" value="1"/>
</dbReference>
<evidence type="ECO:0000313" key="1">
    <source>
        <dbReference type="EMBL" id="SVC75004.1"/>
    </source>
</evidence>
<evidence type="ECO:0008006" key="2">
    <source>
        <dbReference type="Google" id="ProtNLM"/>
    </source>
</evidence>
<reference evidence="1" key="1">
    <citation type="submission" date="2018-05" db="EMBL/GenBank/DDBJ databases">
        <authorList>
            <person name="Lanie J.A."/>
            <person name="Ng W.-L."/>
            <person name="Kazmierczak K.M."/>
            <person name="Andrzejewski T.M."/>
            <person name="Davidsen T.M."/>
            <person name="Wayne K.J."/>
            <person name="Tettelin H."/>
            <person name="Glass J.I."/>
            <person name="Rusch D."/>
            <person name="Podicherti R."/>
            <person name="Tsui H.-C.T."/>
            <person name="Winkler M.E."/>
        </authorList>
    </citation>
    <scope>NUCLEOTIDE SEQUENCE</scope>
</reference>
<sequence>MKKYLILFLPVFLWKCTSPGNTVTILDPVTACQENVVRTGLDILLEDYSDYLKGKTIGLVTNHTGISRK</sequence>
<dbReference type="AlphaFoldDB" id="A0A382PNS1"/>
<organism evidence="1">
    <name type="scientific">marine metagenome</name>
    <dbReference type="NCBI Taxonomy" id="408172"/>
    <lineage>
        <taxon>unclassified sequences</taxon>
        <taxon>metagenomes</taxon>
        <taxon>ecological metagenomes</taxon>
    </lineage>
</organism>
<feature type="non-terminal residue" evidence="1">
    <location>
        <position position="69"/>
    </location>
</feature>
<proteinExistence type="predicted"/>
<protein>
    <recommendedName>
        <fullName evidence="2">DUF1343 domain-containing protein</fullName>
    </recommendedName>
</protein>
<name>A0A382PNS1_9ZZZZ</name>
<accession>A0A382PNS1</accession>